<evidence type="ECO:0000256" key="10">
    <source>
        <dbReference type="ARBA" id="ARBA00023136"/>
    </source>
</evidence>
<evidence type="ECO:0000256" key="6">
    <source>
        <dbReference type="ARBA" id="ARBA00022734"/>
    </source>
</evidence>
<protein>
    <recommendedName>
        <fullName evidence="13">Protein kinase domain-containing protein</fullName>
    </recommendedName>
</protein>
<dbReference type="PANTHER" id="PTHR27007">
    <property type="match status" value="1"/>
</dbReference>
<evidence type="ECO:0000256" key="7">
    <source>
        <dbReference type="ARBA" id="ARBA00022741"/>
    </source>
</evidence>
<feature type="signal peptide" evidence="12">
    <location>
        <begin position="1"/>
        <end position="28"/>
    </location>
</feature>
<dbReference type="GO" id="GO:0030246">
    <property type="term" value="F:carbohydrate binding"/>
    <property type="evidence" value="ECO:0007669"/>
    <property type="project" value="UniProtKB-KW"/>
</dbReference>
<keyword evidence="15" id="KW-1185">Reference proteome</keyword>
<dbReference type="InterPro" id="IPR011009">
    <property type="entry name" value="Kinase-like_dom_sf"/>
</dbReference>
<dbReference type="InterPro" id="IPR000719">
    <property type="entry name" value="Prot_kinase_dom"/>
</dbReference>
<evidence type="ECO:0000313" key="14">
    <source>
        <dbReference type="EMBL" id="OMO81006.1"/>
    </source>
</evidence>
<dbReference type="Gene3D" id="1.10.510.10">
    <property type="entry name" value="Transferase(Phosphotransferase) domain 1"/>
    <property type="match status" value="1"/>
</dbReference>
<dbReference type="SUPFAM" id="SSF56112">
    <property type="entry name" value="Protein kinase-like (PK-like)"/>
    <property type="match status" value="1"/>
</dbReference>
<reference evidence="15" key="1">
    <citation type="submission" date="2013-09" db="EMBL/GenBank/DDBJ databases">
        <title>Corchorus olitorius genome sequencing.</title>
        <authorList>
            <person name="Alam M."/>
            <person name="Haque M.S."/>
            <person name="Islam M.S."/>
            <person name="Emdad E.M."/>
            <person name="Islam M.M."/>
            <person name="Ahmed B."/>
            <person name="Halim A."/>
            <person name="Hossen Q.M.M."/>
            <person name="Hossain M.Z."/>
            <person name="Ahmed R."/>
            <person name="Khan M.M."/>
            <person name="Islam R."/>
            <person name="Rashid M.M."/>
            <person name="Khan S.A."/>
            <person name="Rahman M.S."/>
            <person name="Alam M."/>
            <person name="Yahiya A.S."/>
            <person name="Khan M.S."/>
            <person name="Azam M.S."/>
            <person name="Haque T."/>
            <person name="Lashkar M.Z.H."/>
            <person name="Akhand A.I."/>
            <person name="Morshed G."/>
            <person name="Roy S."/>
            <person name="Uddin K.S."/>
            <person name="Rabeya T."/>
            <person name="Hossain A.S."/>
            <person name="Chowdhury A."/>
            <person name="Snigdha A.R."/>
            <person name="Mortoza M.S."/>
            <person name="Matin S.A."/>
            <person name="Hoque S.M.E."/>
            <person name="Islam M.K."/>
            <person name="Roy D.K."/>
            <person name="Haider R."/>
            <person name="Moosa M.M."/>
            <person name="Elias S.M."/>
            <person name="Hasan A.M."/>
            <person name="Jahan S."/>
            <person name="Shafiuddin M."/>
            <person name="Mahmood N."/>
            <person name="Shommy N.S."/>
        </authorList>
    </citation>
    <scope>NUCLEOTIDE SEQUENCE [LARGE SCALE GENOMIC DNA]</scope>
    <source>
        <strain evidence="15">cv. O-4</strain>
    </source>
</reference>
<evidence type="ECO:0000259" key="13">
    <source>
        <dbReference type="PROSITE" id="PS50011"/>
    </source>
</evidence>
<dbReference type="EMBL" id="AWUE01018357">
    <property type="protein sequence ID" value="OMO81006.1"/>
    <property type="molecule type" value="Genomic_DNA"/>
</dbReference>
<dbReference type="AlphaFoldDB" id="A0A1R3IEI2"/>
<keyword evidence="11" id="KW-0675">Receptor</keyword>
<evidence type="ECO:0000256" key="1">
    <source>
        <dbReference type="ARBA" id="ARBA00004479"/>
    </source>
</evidence>
<dbReference type="PROSITE" id="PS50011">
    <property type="entry name" value="PROTEIN_KINASE_DOM"/>
    <property type="match status" value="1"/>
</dbReference>
<comment type="similarity">
    <text evidence="3">In the C-terminal section; belongs to the protein kinase superfamily. Ser/Thr protein kinase family.</text>
</comment>
<dbReference type="Gene3D" id="3.30.200.20">
    <property type="entry name" value="Phosphorylase Kinase, domain 1"/>
    <property type="match status" value="1"/>
</dbReference>
<dbReference type="Gene3D" id="2.60.120.200">
    <property type="match status" value="1"/>
</dbReference>
<name>A0A1R3IEI2_9ROSI</name>
<dbReference type="InterPro" id="IPR001245">
    <property type="entry name" value="Ser-Thr/Tyr_kinase_cat_dom"/>
</dbReference>
<dbReference type="GO" id="GO:0016020">
    <property type="term" value="C:membrane"/>
    <property type="evidence" value="ECO:0007669"/>
    <property type="project" value="UniProtKB-SubCell"/>
</dbReference>
<dbReference type="Pfam" id="PF00139">
    <property type="entry name" value="Lectin_legB"/>
    <property type="match status" value="1"/>
</dbReference>
<evidence type="ECO:0000256" key="8">
    <source>
        <dbReference type="ARBA" id="ARBA00022840"/>
    </source>
</evidence>
<comment type="subcellular location">
    <subcellularLocation>
        <location evidence="1">Membrane</location>
        <topology evidence="1">Single-pass type I membrane protein</topology>
    </subcellularLocation>
</comment>
<keyword evidence="10" id="KW-0472">Membrane</keyword>
<organism evidence="14 15">
    <name type="scientific">Corchorus olitorius</name>
    <dbReference type="NCBI Taxonomy" id="93759"/>
    <lineage>
        <taxon>Eukaryota</taxon>
        <taxon>Viridiplantae</taxon>
        <taxon>Streptophyta</taxon>
        <taxon>Embryophyta</taxon>
        <taxon>Tracheophyta</taxon>
        <taxon>Spermatophyta</taxon>
        <taxon>Magnoliopsida</taxon>
        <taxon>eudicotyledons</taxon>
        <taxon>Gunneridae</taxon>
        <taxon>Pentapetalae</taxon>
        <taxon>rosids</taxon>
        <taxon>malvids</taxon>
        <taxon>Malvales</taxon>
        <taxon>Malvaceae</taxon>
        <taxon>Grewioideae</taxon>
        <taxon>Apeibeae</taxon>
        <taxon>Corchorus</taxon>
    </lineage>
</organism>
<dbReference type="Pfam" id="PF07714">
    <property type="entry name" value="PK_Tyr_Ser-Thr"/>
    <property type="match status" value="1"/>
</dbReference>
<keyword evidence="7" id="KW-0547">Nucleotide-binding</keyword>
<keyword evidence="5 12" id="KW-0732">Signal</keyword>
<dbReference type="CDD" id="cd06899">
    <property type="entry name" value="lectin_legume_LecRK_Arcelin_ConA"/>
    <property type="match status" value="1"/>
</dbReference>
<evidence type="ECO:0000313" key="15">
    <source>
        <dbReference type="Proteomes" id="UP000187203"/>
    </source>
</evidence>
<evidence type="ECO:0000256" key="4">
    <source>
        <dbReference type="ARBA" id="ARBA00022692"/>
    </source>
</evidence>
<dbReference type="InterPro" id="IPR013320">
    <property type="entry name" value="ConA-like_dom_sf"/>
</dbReference>
<dbReference type="GO" id="GO:0005524">
    <property type="term" value="F:ATP binding"/>
    <property type="evidence" value="ECO:0007669"/>
    <property type="project" value="UniProtKB-KW"/>
</dbReference>
<keyword evidence="4" id="KW-0812">Transmembrane</keyword>
<accession>A0A1R3IEI2</accession>
<evidence type="ECO:0000256" key="3">
    <source>
        <dbReference type="ARBA" id="ARBA00010217"/>
    </source>
</evidence>
<dbReference type="InterPro" id="IPR050528">
    <property type="entry name" value="L-type_Lectin-RKs"/>
</dbReference>
<keyword evidence="6" id="KW-0430">Lectin</keyword>
<sequence>MDSSFCHVCFLICSVTCILQLLQNQIVAHSLFNIHHPLGIPINVTKQFSFPNFTLNNEIKLLGSAKLSETQGFIQIPDPNPSPPLHLTYQAGRAIYSSPLRLFDPLTKTPASFQTTFSFQFKTIAAASATSDDSVSTQKRGGDGLAFVIVPDELTVGRSGPWLGILNDACQHYNVFAVEFDNNYDPKFGDPNDDHVGINLGSVVSFKTANLSVNNVSLHDDDSVHRAWIMYDGDKKWIDIYLGFDGYPIPSLPLLSSPLNLSPFLNEYMFVGFSASTGDLTQIHNILSWNFSSSVKALLSVPSKHVCHKNVAHQVSKYSTAAKRSDSPSNFTVFLCVVGLSTIALLGFYYGGKHRHQAGADSSLGILAFPAKKQKPVPPSKPRRFTISELYVATRRFSKSEILGSNSRGVLYRGTLMPNGRHVAVKRFSTKTPNSLSFRLDWNRILKRISSLVNFCDDHPNLAAIRGWCYDNRETIIVYDYFHNGTLDKWLFGLGTLSWARRFEVINDIAQTLSFLHSKELFHGNLNTSSIFIDTNYRAVLGDYGFMSLSLGGGGSRRVGSFISRKKADVFMFGVLVLEIVAGKSKVESQSDDETGDREEMDLLGFAWRMHERGEKLKIIDERIESCVDLDQAIRVIEIGLSCTSIEKNGRPSMEEVVLFLNMQS</sequence>
<evidence type="ECO:0000256" key="11">
    <source>
        <dbReference type="ARBA" id="ARBA00023170"/>
    </source>
</evidence>
<dbReference type="GO" id="GO:0004672">
    <property type="term" value="F:protein kinase activity"/>
    <property type="evidence" value="ECO:0007669"/>
    <property type="project" value="InterPro"/>
</dbReference>
<comment type="caution">
    <text evidence="14">The sequence shown here is derived from an EMBL/GenBank/DDBJ whole genome shotgun (WGS) entry which is preliminary data.</text>
</comment>
<dbReference type="InterPro" id="IPR001220">
    <property type="entry name" value="Legume_lectin_dom"/>
</dbReference>
<feature type="chain" id="PRO_5012684040" description="Protein kinase domain-containing protein" evidence="12">
    <location>
        <begin position="29"/>
        <end position="665"/>
    </location>
</feature>
<dbReference type="OrthoDB" id="4062651at2759"/>
<proteinExistence type="inferred from homology"/>
<comment type="similarity">
    <text evidence="2">In the N-terminal section; belongs to the leguminous lectin family.</text>
</comment>
<evidence type="ECO:0000256" key="9">
    <source>
        <dbReference type="ARBA" id="ARBA00022989"/>
    </source>
</evidence>
<dbReference type="STRING" id="93759.A0A1R3IEI2"/>
<dbReference type="Proteomes" id="UP000187203">
    <property type="component" value="Unassembled WGS sequence"/>
</dbReference>
<evidence type="ECO:0000256" key="2">
    <source>
        <dbReference type="ARBA" id="ARBA00008536"/>
    </source>
</evidence>
<feature type="domain" description="Protein kinase" evidence="13">
    <location>
        <begin position="397"/>
        <end position="661"/>
    </location>
</feature>
<evidence type="ECO:0000256" key="12">
    <source>
        <dbReference type="SAM" id="SignalP"/>
    </source>
</evidence>
<dbReference type="SUPFAM" id="SSF49899">
    <property type="entry name" value="Concanavalin A-like lectins/glucanases"/>
    <property type="match status" value="1"/>
</dbReference>
<keyword evidence="9" id="KW-1133">Transmembrane helix</keyword>
<keyword evidence="8" id="KW-0067">ATP-binding</keyword>
<gene>
    <name evidence="14" type="ORF">COLO4_23791</name>
</gene>
<evidence type="ECO:0000256" key="5">
    <source>
        <dbReference type="ARBA" id="ARBA00022729"/>
    </source>
</evidence>